<dbReference type="OrthoDB" id="6283219at2759"/>
<dbReference type="PANTHER" id="PTHR47331">
    <property type="entry name" value="PHD-TYPE DOMAIN-CONTAINING PROTEIN"/>
    <property type="match status" value="1"/>
</dbReference>
<gene>
    <name evidence="2" type="ORF">MCOR_2291</name>
</gene>
<dbReference type="PANTHER" id="PTHR47331:SF1">
    <property type="entry name" value="GAG-LIKE PROTEIN"/>
    <property type="match status" value="1"/>
</dbReference>
<reference evidence="2 3" key="1">
    <citation type="submission" date="2020-06" db="EMBL/GenBank/DDBJ databases">
        <authorList>
            <person name="Li R."/>
            <person name="Bekaert M."/>
        </authorList>
    </citation>
    <scope>NUCLEOTIDE SEQUENCE [LARGE SCALE GENOMIC DNA]</scope>
    <source>
        <strain evidence="3">wild</strain>
    </source>
</reference>
<dbReference type="AlphaFoldDB" id="A0A6J8A1A9"/>
<name>A0A6J8A1A9_MYTCO</name>
<keyword evidence="1" id="KW-0175">Coiled coil</keyword>
<sequence>MATDRRNEDFLDFGDVKRTRRTNLAQLTKLYKELEKNLISYENVEHVKQLYSKLCERSYSKFGSFFERCHENFVEFRDRFSQYIASEKSHEEEIPEESDTVSIDSRLSSRSSVSSQSRLRSAKAKRLIAELKLRKLSEYHELKREQHELKRAQIEIKFRQQVFNQRSELEEANLEESVWQEAVEEDTDKNSGIMNIRNISQTVSQTLQSSIHESEKECINKNSISGQTASTDKPTMNINNSTQGISAQSGFSDVSVSSIDSAFQRLASTLHEGFNLPKPELLTFNGTPLDYSKFIRNFETNIEGRISDNSLRLSYLIQYCRGEAKCCIEDCVLLDSDEGYKRARAILYSRYGRPHVIARSFIEKLVYGAQIKASDIEGLSKFALEMQQFEITLSQLGFKSDIDNSENLRCTVKRLLMHMRTRWVDIAPSISESGREPRFSDLAKFVDEKSRIASSMYGYDLCRENNQNKTDNRVFTSKHHNNDTVRSKVTMLSTQSLNNTAKYEHKCNCCTGTCVDLTSCSKFKSMSLDDRYKLGYAKEVTNIESKSKRVWYLPHHPITNENKPGKVRIVFDCASKYQGISRKSQLLQGPDLMNSLVGVIIRFRQDKVALAADIEAMFHQVRVREDNCDTLRFLWWPNGNLDQKPKIYCMNVHLFGATSSPSCTAYALKRTARDYAHLFDQDVALTVERNFYVDDCLKSVSSEQQAIKLATDLQSMIKMGGFRLTKWLSNKRNVLNAIPESERASSVVSLGPSDMLPSDKALGFIWDVNEDKIKFKVKLSDKPLTRRGILSIVSSIFDPLGLVSPVTLRAKAIVQDLCKEKFGWDEQIPQEYHDKWKS</sequence>
<evidence type="ECO:0000256" key="1">
    <source>
        <dbReference type="SAM" id="Coils"/>
    </source>
</evidence>
<dbReference type="InterPro" id="IPR043502">
    <property type="entry name" value="DNA/RNA_pol_sf"/>
</dbReference>
<dbReference type="Proteomes" id="UP000507470">
    <property type="component" value="Unassembled WGS sequence"/>
</dbReference>
<dbReference type="InterPro" id="IPR008042">
    <property type="entry name" value="Retrotrans_Pao"/>
</dbReference>
<evidence type="ECO:0008006" key="4">
    <source>
        <dbReference type="Google" id="ProtNLM"/>
    </source>
</evidence>
<protein>
    <recommendedName>
        <fullName evidence="4">Reverse transcriptase domain-containing protein</fullName>
    </recommendedName>
</protein>
<keyword evidence="3" id="KW-1185">Reference proteome</keyword>
<proteinExistence type="predicted"/>
<dbReference type="SUPFAM" id="SSF56672">
    <property type="entry name" value="DNA/RNA polymerases"/>
    <property type="match status" value="1"/>
</dbReference>
<dbReference type="EMBL" id="CACVKT020000481">
    <property type="protein sequence ID" value="CAC5359445.1"/>
    <property type="molecule type" value="Genomic_DNA"/>
</dbReference>
<dbReference type="Pfam" id="PF03564">
    <property type="entry name" value="DUF1759"/>
    <property type="match status" value="1"/>
</dbReference>
<evidence type="ECO:0000313" key="3">
    <source>
        <dbReference type="Proteomes" id="UP000507470"/>
    </source>
</evidence>
<evidence type="ECO:0000313" key="2">
    <source>
        <dbReference type="EMBL" id="CAC5359445.1"/>
    </source>
</evidence>
<dbReference type="CDD" id="cd01644">
    <property type="entry name" value="RT_pepA17"/>
    <property type="match status" value="1"/>
</dbReference>
<feature type="coiled-coil region" evidence="1">
    <location>
        <begin position="17"/>
        <end position="44"/>
    </location>
</feature>
<dbReference type="InterPro" id="IPR005312">
    <property type="entry name" value="DUF1759"/>
</dbReference>
<dbReference type="Pfam" id="PF05380">
    <property type="entry name" value="Peptidase_A17"/>
    <property type="match status" value="1"/>
</dbReference>
<accession>A0A6J8A1A9</accession>
<organism evidence="2 3">
    <name type="scientific">Mytilus coruscus</name>
    <name type="common">Sea mussel</name>
    <dbReference type="NCBI Taxonomy" id="42192"/>
    <lineage>
        <taxon>Eukaryota</taxon>
        <taxon>Metazoa</taxon>
        <taxon>Spiralia</taxon>
        <taxon>Lophotrochozoa</taxon>
        <taxon>Mollusca</taxon>
        <taxon>Bivalvia</taxon>
        <taxon>Autobranchia</taxon>
        <taxon>Pteriomorphia</taxon>
        <taxon>Mytilida</taxon>
        <taxon>Mytiloidea</taxon>
        <taxon>Mytilidae</taxon>
        <taxon>Mytilinae</taxon>
        <taxon>Mytilus</taxon>
    </lineage>
</organism>